<dbReference type="PANTHER" id="PTHR43194:SF2">
    <property type="entry name" value="PEROXISOMAL MEMBRANE PROTEIN LPX1"/>
    <property type="match status" value="1"/>
</dbReference>
<feature type="signal peptide" evidence="3">
    <location>
        <begin position="1"/>
        <end position="21"/>
    </location>
</feature>
<proteinExistence type="inferred from homology"/>
<dbReference type="PRINTS" id="PR00793">
    <property type="entry name" value="PROAMNOPTASE"/>
</dbReference>
<dbReference type="eggNOG" id="ENOG502S3TS">
    <property type="taxonomic scope" value="Eukaryota"/>
</dbReference>
<dbReference type="Pfam" id="PF12697">
    <property type="entry name" value="Abhydrolase_6"/>
    <property type="match status" value="1"/>
</dbReference>
<reference evidence="5 6" key="1">
    <citation type="submission" date="2015-12" db="EMBL/GenBank/DDBJ databases">
        <title>Draft genome sequence of Moniliophthora roreri, the causal agent of frosty pod rot of cacao.</title>
        <authorList>
            <person name="Aime M.C."/>
            <person name="Diaz-Valderrama J.R."/>
            <person name="Kijpornyongpan T."/>
            <person name="Phillips-Mora W."/>
        </authorList>
    </citation>
    <scope>NUCLEOTIDE SEQUENCE [LARGE SCALE GENOMIC DNA]</scope>
    <source>
        <strain evidence="5 6">MCA 2952</strain>
    </source>
</reference>
<dbReference type="NCBIfam" id="TIGR01250">
    <property type="entry name" value="pro_imino_pep_2"/>
    <property type="match status" value="1"/>
</dbReference>
<evidence type="ECO:0000259" key="4">
    <source>
        <dbReference type="Pfam" id="PF12697"/>
    </source>
</evidence>
<keyword evidence="2" id="KW-0378">Hydrolase</keyword>
<dbReference type="AlphaFoldDB" id="A0A0W0FIN7"/>
<dbReference type="InterPro" id="IPR002410">
    <property type="entry name" value="Peptidase_S33"/>
</dbReference>
<protein>
    <recommendedName>
        <fullName evidence="4">AB hydrolase-1 domain-containing protein</fullName>
    </recommendedName>
</protein>
<gene>
    <name evidence="5" type="ORF">WG66_11157</name>
</gene>
<evidence type="ECO:0000256" key="2">
    <source>
        <dbReference type="ARBA" id="ARBA00022801"/>
    </source>
</evidence>
<dbReference type="PANTHER" id="PTHR43194">
    <property type="entry name" value="HYDROLASE ALPHA/BETA FOLD FAMILY"/>
    <property type="match status" value="1"/>
</dbReference>
<accession>A0A0W0FIN7</accession>
<sequence length="353" mass="39263">MQFKLNLVVALFLAIVTVASCTPAQNQEEGNSTHPKPTERNGTVDFVVQGKTYQTWYLVVGDLKSGKTPLVVLHGGPGFSHHYLLPNKELYETAGIPLVFYDQIGNGASSHVPDAPKEFWTPELFMDQLDGLLAHLGIANKFNILGHSWGVRSMLLPFSRPFSRPQGMLAGNYAAARVPKGLKKLIISNAPASIALFKQGVDALLDNTFPPGFRQMMEQHERDGTTDSQEYQDGANLFLQRHVCTVVPFPELLNISLGMVDIDPTVYSTMWGPSEFGVTGTLSNWTVVDIIHRINVPTLLISAPMDEIQPVAAAPWFDNIPKVKWVELQNSTHLAEFEEPKNWFRVLLQFLQL</sequence>
<dbReference type="Gene3D" id="3.40.50.1820">
    <property type="entry name" value="alpha/beta hydrolase"/>
    <property type="match status" value="1"/>
</dbReference>
<dbReference type="InterPro" id="IPR005945">
    <property type="entry name" value="Pro_imino_pep"/>
</dbReference>
<dbReference type="GO" id="GO:0008233">
    <property type="term" value="F:peptidase activity"/>
    <property type="evidence" value="ECO:0007669"/>
    <property type="project" value="InterPro"/>
</dbReference>
<dbReference type="SUPFAM" id="SSF53474">
    <property type="entry name" value="alpha/beta-Hydrolases"/>
    <property type="match status" value="1"/>
</dbReference>
<comment type="similarity">
    <text evidence="1">Belongs to the peptidase S33 family.</text>
</comment>
<dbReference type="GO" id="GO:0006508">
    <property type="term" value="P:proteolysis"/>
    <property type="evidence" value="ECO:0007669"/>
    <property type="project" value="InterPro"/>
</dbReference>
<evidence type="ECO:0000256" key="3">
    <source>
        <dbReference type="SAM" id="SignalP"/>
    </source>
</evidence>
<dbReference type="InterPro" id="IPR050228">
    <property type="entry name" value="Carboxylesterase_BioH"/>
</dbReference>
<keyword evidence="3" id="KW-0732">Signal</keyword>
<name>A0A0W0FIN7_MONRR</name>
<evidence type="ECO:0000313" key="5">
    <source>
        <dbReference type="EMBL" id="KTB36203.1"/>
    </source>
</evidence>
<dbReference type="EMBL" id="LATX01001919">
    <property type="protein sequence ID" value="KTB36203.1"/>
    <property type="molecule type" value="Genomic_DNA"/>
</dbReference>
<feature type="domain" description="AB hydrolase-1" evidence="4">
    <location>
        <begin position="70"/>
        <end position="341"/>
    </location>
</feature>
<evidence type="ECO:0000313" key="6">
    <source>
        <dbReference type="Proteomes" id="UP000054988"/>
    </source>
</evidence>
<dbReference type="PROSITE" id="PS51257">
    <property type="entry name" value="PROKAR_LIPOPROTEIN"/>
    <property type="match status" value="1"/>
</dbReference>
<evidence type="ECO:0000256" key="1">
    <source>
        <dbReference type="ARBA" id="ARBA00010088"/>
    </source>
</evidence>
<dbReference type="InterPro" id="IPR000073">
    <property type="entry name" value="AB_hydrolase_1"/>
</dbReference>
<dbReference type="InterPro" id="IPR029058">
    <property type="entry name" value="AB_hydrolase_fold"/>
</dbReference>
<organism evidence="5 6">
    <name type="scientific">Moniliophthora roreri</name>
    <name type="common">Frosty pod rot fungus</name>
    <name type="synonym">Monilia roreri</name>
    <dbReference type="NCBI Taxonomy" id="221103"/>
    <lineage>
        <taxon>Eukaryota</taxon>
        <taxon>Fungi</taxon>
        <taxon>Dikarya</taxon>
        <taxon>Basidiomycota</taxon>
        <taxon>Agaricomycotina</taxon>
        <taxon>Agaricomycetes</taxon>
        <taxon>Agaricomycetidae</taxon>
        <taxon>Agaricales</taxon>
        <taxon>Marasmiineae</taxon>
        <taxon>Marasmiaceae</taxon>
        <taxon>Moniliophthora</taxon>
    </lineage>
</organism>
<comment type="caution">
    <text evidence="5">The sequence shown here is derived from an EMBL/GenBank/DDBJ whole genome shotgun (WGS) entry which is preliminary data.</text>
</comment>
<feature type="chain" id="PRO_5006901806" description="AB hydrolase-1 domain-containing protein" evidence="3">
    <location>
        <begin position="22"/>
        <end position="353"/>
    </location>
</feature>
<dbReference type="Proteomes" id="UP000054988">
    <property type="component" value="Unassembled WGS sequence"/>
</dbReference>